<keyword evidence="4 7" id="KW-0133">Cell shape</keyword>
<evidence type="ECO:0000256" key="6">
    <source>
        <dbReference type="ARBA" id="ARBA00023316"/>
    </source>
</evidence>
<dbReference type="EMBL" id="FTOA01000011">
    <property type="protein sequence ID" value="SIT18807.1"/>
    <property type="molecule type" value="Genomic_DNA"/>
</dbReference>
<dbReference type="STRING" id="80876.SAMN05421779_11161"/>
<feature type="active site" description="Proton donor/acceptor" evidence="7">
    <location>
        <position position="140"/>
    </location>
</feature>
<evidence type="ECO:0000256" key="3">
    <source>
        <dbReference type="ARBA" id="ARBA00022679"/>
    </source>
</evidence>
<comment type="similarity">
    <text evidence="2">Belongs to the YkuD family.</text>
</comment>
<dbReference type="GO" id="GO:0016740">
    <property type="term" value="F:transferase activity"/>
    <property type="evidence" value="ECO:0007669"/>
    <property type="project" value="UniProtKB-KW"/>
</dbReference>
<dbReference type="AlphaFoldDB" id="A0A1N7Q877"/>
<proteinExistence type="inferred from homology"/>
<dbReference type="SUPFAM" id="SSF141523">
    <property type="entry name" value="L,D-transpeptidase catalytic domain-like"/>
    <property type="match status" value="1"/>
</dbReference>
<dbReference type="GO" id="GO:0008360">
    <property type="term" value="P:regulation of cell shape"/>
    <property type="evidence" value="ECO:0007669"/>
    <property type="project" value="UniProtKB-UniRule"/>
</dbReference>
<feature type="signal peptide" evidence="8">
    <location>
        <begin position="1"/>
        <end position="30"/>
    </location>
</feature>
<evidence type="ECO:0000256" key="4">
    <source>
        <dbReference type="ARBA" id="ARBA00022960"/>
    </source>
</evidence>
<dbReference type="Proteomes" id="UP000185678">
    <property type="component" value="Unassembled WGS sequence"/>
</dbReference>
<keyword evidence="3" id="KW-0808">Transferase</keyword>
<accession>A0A1N7Q877</accession>
<dbReference type="GO" id="GO:0004180">
    <property type="term" value="F:carboxypeptidase activity"/>
    <property type="evidence" value="ECO:0007669"/>
    <property type="project" value="UniProtKB-ARBA"/>
</dbReference>
<keyword evidence="8" id="KW-0732">Signal</keyword>
<evidence type="ECO:0000313" key="10">
    <source>
        <dbReference type="EMBL" id="SIT18807.1"/>
    </source>
</evidence>
<dbReference type="InterPro" id="IPR005490">
    <property type="entry name" value="LD_TPept_cat_dom"/>
</dbReference>
<evidence type="ECO:0000256" key="7">
    <source>
        <dbReference type="PROSITE-ProRule" id="PRU01373"/>
    </source>
</evidence>
<keyword evidence="6 7" id="KW-0961">Cell wall biogenesis/degradation</keyword>
<evidence type="ECO:0000313" key="11">
    <source>
        <dbReference type="Proteomes" id="UP000185678"/>
    </source>
</evidence>
<dbReference type="GO" id="GO:0071555">
    <property type="term" value="P:cell wall organization"/>
    <property type="evidence" value="ECO:0007669"/>
    <property type="project" value="UniProtKB-UniRule"/>
</dbReference>
<keyword evidence="5 7" id="KW-0573">Peptidoglycan synthesis</keyword>
<sequence>MIFGGLGLRSMMLASICAFGMVVAAGSAQANERRQEMASLPDAEIHKTADYVFVEKGKRRLTVWRDGGLLATFPVRLGRTPTGAKSREGDGRTPEGVYSIDYRKSDSSFYRAFHISYPSPMDSVIAQKQGVSPGGAIMIHGLPNDADKDAAKRIHKYVDWTEGCIAMTNSEIDELWQMVPPGTPIEIIP</sequence>
<feature type="chain" id="PRO_5012885024" evidence="8">
    <location>
        <begin position="31"/>
        <end position="189"/>
    </location>
</feature>
<keyword evidence="11" id="KW-1185">Reference proteome</keyword>
<dbReference type="InterPro" id="IPR038063">
    <property type="entry name" value="Transpep_catalytic_dom"/>
</dbReference>
<evidence type="ECO:0000256" key="2">
    <source>
        <dbReference type="ARBA" id="ARBA00005992"/>
    </source>
</evidence>
<dbReference type="Gene3D" id="2.40.440.10">
    <property type="entry name" value="L,D-transpeptidase catalytic domain-like"/>
    <property type="match status" value="1"/>
</dbReference>
<protein>
    <submittedName>
        <fullName evidence="10">L,D-transpeptidase catalytic domain</fullName>
    </submittedName>
</protein>
<dbReference type="PANTHER" id="PTHR36699:SF1">
    <property type="entry name" value="L,D-TRANSPEPTIDASE YAFK-RELATED"/>
    <property type="match status" value="1"/>
</dbReference>
<dbReference type="Pfam" id="PF03734">
    <property type="entry name" value="YkuD"/>
    <property type="match status" value="1"/>
</dbReference>
<dbReference type="PANTHER" id="PTHR36699">
    <property type="entry name" value="LD-TRANSPEPTIDASE"/>
    <property type="match status" value="1"/>
</dbReference>
<organism evidence="10 11">
    <name type="scientific">Insolitispirillum peregrinum</name>
    <dbReference type="NCBI Taxonomy" id="80876"/>
    <lineage>
        <taxon>Bacteria</taxon>
        <taxon>Pseudomonadati</taxon>
        <taxon>Pseudomonadota</taxon>
        <taxon>Alphaproteobacteria</taxon>
        <taxon>Rhodospirillales</taxon>
        <taxon>Novispirillaceae</taxon>
        <taxon>Insolitispirillum</taxon>
    </lineage>
</organism>
<feature type="domain" description="L,D-TPase catalytic" evidence="9">
    <location>
        <begin position="50"/>
        <end position="188"/>
    </location>
</feature>
<evidence type="ECO:0000256" key="1">
    <source>
        <dbReference type="ARBA" id="ARBA00004752"/>
    </source>
</evidence>
<dbReference type="GO" id="GO:0009252">
    <property type="term" value="P:peptidoglycan biosynthetic process"/>
    <property type="evidence" value="ECO:0007669"/>
    <property type="project" value="UniProtKB-UniPathway"/>
</dbReference>
<evidence type="ECO:0000256" key="5">
    <source>
        <dbReference type="ARBA" id="ARBA00022984"/>
    </source>
</evidence>
<dbReference type="UniPathway" id="UPA00219"/>
<reference evidence="10 11" key="1">
    <citation type="submission" date="2017-01" db="EMBL/GenBank/DDBJ databases">
        <authorList>
            <person name="Mah S.A."/>
            <person name="Swanson W.J."/>
            <person name="Moy G.W."/>
            <person name="Vacquier V.D."/>
        </authorList>
    </citation>
    <scope>NUCLEOTIDE SEQUENCE [LARGE SCALE GENOMIC DNA]</scope>
    <source>
        <strain evidence="10 11">DSM 11589</strain>
    </source>
</reference>
<feature type="active site" description="Nucleophile" evidence="7">
    <location>
        <position position="164"/>
    </location>
</feature>
<comment type="pathway">
    <text evidence="1 7">Cell wall biogenesis; peptidoglycan biosynthesis.</text>
</comment>
<evidence type="ECO:0000256" key="8">
    <source>
        <dbReference type="SAM" id="SignalP"/>
    </source>
</evidence>
<dbReference type="CDD" id="cd16913">
    <property type="entry name" value="YkuD_like"/>
    <property type="match status" value="1"/>
</dbReference>
<gene>
    <name evidence="10" type="ORF">SAMN05421779_11161</name>
</gene>
<dbReference type="PROSITE" id="PS52029">
    <property type="entry name" value="LD_TPASE"/>
    <property type="match status" value="1"/>
</dbReference>
<name>A0A1N7Q877_9PROT</name>
<evidence type="ECO:0000259" key="9">
    <source>
        <dbReference type="PROSITE" id="PS52029"/>
    </source>
</evidence>